<dbReference type="AlphaFoldDB" id="A0A2N9IIE2"/>
<name>A0A2N9IIE2_FAGSY</name>
<sequence length="534" mass="60085">MPTSWGSLVSFPLSCGFQLIVACSRLLLLFGTRPHCCFSIGEVDLVPTMEEYAELLQLDRAFSETPVIPIRGPRSNRCLEKYLGLTTAVLRPEIARPEETWRKANISLDLLTKYFSRSAFPAKLARDFIVGKEGVEEIPNQCLQDRFRRRQGEGVPMFCTQLLQLWFCSHLRHFYRLQTPYHFERHTVSQTVDIALPFTGNSRDWASYLLDLPLGEWSWKVTWGPAVWKPWTHCALFDGVPLPGVWGCTGYYPSLALRQFGGVQYPPRLGDLDAVVLIEDGSPGDSSVASDFVEWREGWTPFFTLRPTVRPGTSHSLVSRSLRVSASTGQSERVTVLERELEEAQTELLSLRLARAAEREASAARVESLRSTLHHNSVAVANVRRDLVAQRGNVSTLRTMNEFIREQLEISEDAKEQLEENLAEAREQLETEQAERTRVQDELDSLRSYTQALVDPATGRPQDIVALRRALDASEEALTSARTSMGVMRVQISVLQGDNGVLQSELDLVHDALESNASWLNQEGFPVVTSLPPD</sequence>
<accession>A0A2N9IIE2</accession>
<dbReference type="PANTHER" id="PTHR48200">
    <property type="entry name" value="PROTEIN, PUTATIVE-RELATED"/>
    <property type="match status" value="1"/>
</dbReference>
<evidence type="ECO:0000313" key="3">
    <source>
        <dbReference type="EMBL" id="SPD25476.1"/>
    </source>
</evidence>
<feature type="coiled-coil region" evidence="1">
    <location>
        <begin position="327"/>
        <end position="361"/>
    </location>
</feature>
<feature type="domain" description="DUF7745" evidence="2">
    <location>
        <begin position="147"/>
        <end position="264"/>
    </location>
</feature>
<gene>
    <name evidence="3" type="ORF">FSB_LOCUS53358</name>
</gene>
<organism evidence="3">
    <name type="scientific">Fagus sylvatica</name>
    <name type="common">Beechnut</name>
    <dbReference type="NCBI Taxonomy" id="28930"/>
    <lineage>
        <taxon>Eukaryota</taxon>
        <taxon>Viridiplantae</taxon>
        <taxon>Streptophyta</taxon>
        <taxon>Embryophyta</taxon>
        <taxon>Tracheophyta</taxon>
        <taxon>Spermatophyta</taxon>
        <taxon>Magnoliopsida</taxon>
        <taxon>eudicotyledons</taxon>
        <taxon>Gunneridae</taxon>
        <taxon>Pentapetalae</taxon>
        <taxon>rosids</taxon>
        <taxon>fabids</taxon>
        <taxon>Fagales</taxon>
        <taxon>Fagaceae</taxon>
        <taxon>Fagus</taxon>
    </lineage>
</organism>
<protein>
    <recommendedName>
        <fullName evidence="2">DUF7745 domain-containing protein</fullName>
    </recommendedName>
</protein>
<evidence type="ECO:0000256" key="1">
    <source>
        <dbReference type="SAM" id="Coils"/>
    </source>
</evidence>
<dbReference type="InterPro" id="IPR056647">
    <property type="entry name" value="DUF7745"/>
</dbReference>
<keyword evidence="1" id="KW-0175">Coiled coil</keyword>
<dbReference type="EMBL" id="OIVN01006118">
    <property type="protein sequence ID" value="SPD25476.1"/>
    <property type="molecule type" value="Genomic_DNA"/>
</dbReference>
<dbReference type="PANTHER" id="PTHR48200:SF1">
    <property type="entry name" value="AMINOTRANSFERASE-LIKE PLANT MOBILE DOMAIN-CONTAINING PROTEIN"/>
    <property type="match status" value="1"/>
</dbReference>
<feature type="coiled-coil region" evidence="1">
    <location>
        <begin position="401"/>
        <end position="442"/>
    </location>
</feature>
<evidence type="ECO:0000259" key="2">
    <source>
        <dbReference type="Pfam" id="PF24924"/>
    </source>
</evidence>
<proteinExistence type="predicted"/>
<reference evidence="3" key="1">
    <citation type="submission" date="2018-02" db="EMBL/GenBank/DDBJ databases">
        <authorList>
            <person name="Cohen D.B."/>
            <person name="Kent A.D."/>
        </authorList>
    </citation>
    <scope>NUCLEOTIDE SEQUENCE</scope>
</reference>
<dbReference type="Pfam" id="PF24924">
    <property type="entry name" value="DUF7745"/>
    <property type="match status" value="1"/>
</dbReference>